<keyword evidence="2" id="KW-0479">Metal-binding</keyword>
<feature type="non-terminal residue" evidence="6">
    <location>
        <position position="1"/>
    </location>
</feature>
<name>A0A0F9BAB6_9ZZZZ</name>
<gene>
    <name evidence="6" type="ORF">LCGC14_2814330</name>
</gene>
<dbReference type="PROSITE" id="PS51337">
    <property type="entry name" value="B12_BINDING_NTER"/>
    <property type="match status" value="1"/>
</dbReference>
<dbReference type="EMBL" id="LAZR01053162">
    <property type="protein sequence ID" value="KKK81351.1"/>
    <property type="molecule type" value="Genomic_DNA"/>
</dbReference>
<comment type="similarity">
    <text evidence="1">Belongs to the methylamine corrinoid protein family.</text>
</comment>
<dbReference type="Pfam" id="PF02310">
    <property type="entry name" value="B12-binding"/>
    <property type="match status" value="1"/>
</dbReference>
<feature type="domain" description="B12-binding" evidence="4">
    <location>
        <begin position="255"/>
        <end position="379"/>
    </location>
</feature>
<dbReference type="InterPro" id="IPR038071">
    <property type="entry name" value="UROD/MetE-like_sf"/>
</dbReference>
<evidence type="ECO:0000259" key="4">
    <source>
        <dbReference type="PROSITE" id="PS51332"/>
    </source>
</evidence>
<dbReference type="InterPro" id="IPR006158">
    <property type="entry name" value="Cobalamin-bd"/>
</dbReference>
<dbReference type="GO" id="GO:0046653">
    <property type="term" value="P:tetrahydrofolate metabolic process"/>
    <property type="evidence" value="ECO:0007669"/>
    <property type="project" value="TreeGrafter"/>
</dbReference>
<dbReference type="PANTHER" id="PTHR45833">
    <property type="entry name" value="METHIONINE SYNTHASE"/>
    <property type="match status" value="1"/>
</dbReference>
<dbReference type="GO" id="GO:0050667">
    <property type="term" value="P:homocysteine metabolic process"/>
    <property type="evidence" value="ECO:0007669"/>
    <property type="project" value="TreeGrafter"/>
</dbReference>
<dbReference type="GO" id="GO:0006779">
    <property type="term" value="P:porphyrin-containing compound biosynthetic process"/>
    <property type="evidence" value="ECO:0007669"/>
    <property type="project" value="InterPro"/>
</dbReference>
<dbReference type="PANTHER" id="PTHR45833:SF1">
    <property type="entry name" value="METHIONINE SYNTHASE"/>
    <property type="match status" value="1"/>
</dbReference>
<reference evidence="6" key="1">
    <citation type="journal article" date="2015" name="Nature">
        <title>Complex archaea that bridge the gap between prokaryotes and eukaryotes.</title>
        <authorList>
            <person name="Spang A."/>
            <person name="Saw J.H."/>
            <person name="Jorgensen S.L."/>
            <person name="Zaremba-Niedzwiedzka K."/>
            <person name="Martijn J."/>
            <person name="Lind A.E."/>
            <person name="van Eijk R."/>
            <person name="Schleper C."/>
            <person name="Guy L."/>
            <person name="Ettema T.J."/>
        </authorList>
    </citation>
    <scope>NUCLEOTIDE SEQUENCE</scope>
</reference>
<dbReference type="InterPro" id="IPR000257">
    <property type="entry name" value="Uroporphyrinogen_deCOase"/>
</dbReference>
<dbReference type="GO" id="GO:0005829">
    <property type="term" value="C:cytosol"/>
    <property type="evidence" value="ECO:0007669"/>
    <property type="project" value="TreeGrafter"/>
</dbReference>
<dbReference type="GO" id="GO:0046872">
    <property type="term" value="F:metal ion binding"/>
    <property type="evidence" value="ECO:0007669"/>
    <property type="project" value="UniProtKB-KW"/>
</dbReference>
<dbReference type="GO" id="GO:0004853">
    <property type="term" value="F:uroporphyrinogen decarboxylase activity"/>
    <property type="evidence" value="ECO:0007669"/>
    <property type="project" value="InterPro"/>
</dbReference>
<dbReference type="Gene3D" id="1.10.1240.10">
    <property type="entry name" value="Methionine synthase domain"/>
    <property type="match status" value="1"/>
</dbReference>
<evidence type="ECO:0008006" key="7">
    <source>
        <dbReference type="Google" id="ProtNLM"/>
    </source>
</evidence>
<evidence type="ECO:0000256" key="3">
    <source>
        <dbReference type="ARBA" id="ARBA00023285"/>
    </source>
</evidence>
<dbReference type="InterPro" id="IPR050554">
    <property type="entry name" value="Met_Synthase/Corrinoid"/>
</dbReference>
<dbReference type="InterPro" id="IPR036594">
    <property type="entry name" value="Meth_synthase_dom"/>
</dbReference>
<dbReference type="SMART" id="SM01018">
    <property type="entry name" value="B12-binding_2"/>
    <property type="match status" value="1"/>
</dbReference>
<dbReference type="Pfam" id="PF02607">
    <property type="entry name" value="B12-binding_2"/>
    <property type="match status" value="1"/>
</dbReference>
<dbReference type="Pfam" id="PF01208">
    <property type="entry name" value="URO-D"/>
    <property type="match status" value="1"/>
</dbReference>
<dbReference type="Gene3D" id="3.20.20.210">
    <property type="match status" value="1"/>
</dbReference>
<dbReference type="GO" id="GO:0008705">
    <property type="term" value="F:methionine synthase activity"/>
    <property type="evidence" value="ECO:0007669"/>
    <property type="project" value="TreeGrafter"/>
</dbReference>
<feature type="domain" description="B12-binding N-terminal" evidence="5">
    <location>
        <begin position="161"/>
        <end position="254"/>
    </location>
</feature>
<dbReference type="FunFam" id="3.40.50.280:FF:000003">
    <property type="entry name" value="Dimethylamine methyltransferase corrinoid protein"/>
    <property type="match status" value="1"/>
</dbReference>
<proteinExistence type="inferred from homology"/>
<accession>A0A0F9BAB6</accession>
<evidence type="ECO:0000313" key="6">
    <source>
        <dbReference type="EMBL" id="KKK81351.1"/>
    </source>
</evidence>
<evidence type="ECO:0000256" key="1">
    <source>
        <dbReference type="ARBA" id="ARBA00010854"/>
    </source>
</evidence>
<keyword evidence="3" id="KW-0170">Cobalt</keyword>
<evidence type="ECO:0000259" key="5">
    <source>
        <dbReference type="PROSITE" id="PS51337"/>
    </source>
</evidence>
<protein>
    <recommendedName>
        <fullName evidence="7">B12-binding domain-containing protein</fullName>
    </recommendedName>
</protein>
<dbReference type="Gene3D" id="3.40.50.280">
    <property type="entry name" value="Cobalamin-binding domain"/>
    <property type="match status" value="1"/>
</dbReference>
<sequence length="379" mass="41509">AEHHFPRLARINAAWHAKGIQVLFHSDGKIDDILPWLIDIGVDCIQPMDPYGVDYRDYKKKYGNRVCLAGNIDIEWPLAHGTPEDVEKDVKEHMSVLKPGGGYVACSSHSIVNYIPNENHMAMINAIHKYGSYAGEQWAFTGTEAAVSGPEPGEEKQEAVDYRSGISPGFLLEIFDVIYRGERGIIKGLVEKAMEQHDPLEIINGSMTPAIKSVGDRFSTGELFLPDLILASQTMQEAMDILAPRLEGNKDFKPRGKIVLGTVKGDLHDIGKNMVKALLKGNGFEVIDLGIDNSPEKFVSAIKEHNPDVVGYSGLLTTTLGEIPAQIEALEKAGLREKVLTIVGGAPVTKDFAERNGVDLFGKDANEAVKVIEKALKEK</sequence>
<dbReference type="AlphaFoldDB" id="A0A0F9BAB6"/>
<dbReference type="PROSITE" id="PS51332">
    <property type="entry name" value="B12_BINDING"/>
    <property type="match status" value="1"/>
</dbReference>
<dbReference type="SUPFAM" id="SSF52242">
    <property type="entry name" value="Cobalamin (vitamin B12)-binding domain"/>
    <property type="match status" value="1"/>
</dbReference>
<dbReference type="CDD" id="cd02070">
    <property type="entry name" value="corrinoid_protein_B12-BD"/>
    <property type="match status" value="1"/>
</dbReference>
<comment type="caution">
    <text evidence="6">The sequence shown here is derived from an EMBL/GenBank/DDBJ whole genome shotgun (WGS) entry which is preliminary data.</text>
</comment>
<dbReference type="SUPFAM" id="SSF47644">
    <property type="entry name" value="Methionine synthase domain"/>
    <property type="match status" value="1"/>
</dbReference>
<evidence type="ECO:0000256" key="2">
    <source>
        <dbReference type="ARBA" id="ARBA00022723"/>
    </source>
</evidence>
<dbReference type="SUPFAM" id="SSF51726">
    <property type="entry name" value="UROD/MetE-like"/>
    <property type="match status" value="1"/>
</dbReference>
<organism evidence="6">
    <name type="scientific">marine sediment metagenome</name>
    <dbReference type="NCBI Taxonomy" id="412755"/>
    <lineage>
        <taxon>unclassified sequences</taxon>
        <taxon>metagenomes</taxon>
        <taxon>ecological metagenomes</taxon>
    </lineage>
</organism>
<dbReference type="GO" id="GO:0031419">
    <property type="term" value="F:cobalamin binding"/>
    <property type="evidence" value="ECO:0007669"/>
    <property type="project" value="InterPro"/>
</dbReference>
<dbReference type="InterPro" id="IPR003759">
    <property type="entry name" value="Cbl-bd_cap"/>
</dbReference>
<dbReference type="InterPro" id="IPR036724">
    <property type="entry name" value="Cobalamin-bd_sf"/>
</dbReference>